<keyword evidence="2" id="KW-1185">Reference proteome</keyword>
<evidence type="ECO:0000313" key="2">
    <source>
        <dbReference type="Proteomes" id="UP000673552"/>
    </source>
</evidence>
<dbReference type="SMR" id="A0A836HMI5"/>
<sequence>MNAEDIRQLAIDVSADDIAVSRDATKRLQQLLTPQQIAAMLKDAPKIDALCVLLGEMEAVGNVDVFRLVGRVLEDVFTQPSRGNMAVLFASAARFLVEFIVRSAAAADTAIAGSMSKVLHLLITLASDNAEAAALLGPCLDANFHSEKVLRLFDCDAVESAENKTMCCFLERWTSLLPFLFDATQNSFENDPLLQANYIVASGVACRTVAVPAALRERTMSLLRANDDALCFAYVCRFWSIVLLRHEANGQREAAACVSCVMPALEGSERNDAATEAIFDLVGSAASTQAGWDAVTGRLPCSTLQVRLASTSSSLRLSTLNLMSSMLSSPHMTASFFTKELLLDAWQTRTSPDDMVRLALWRVVNAALLQESLSRILGAVCASFLSSGAHEENVAVRALKLKAAEYLSRHSVLPESVKTRLSQVVERGLYPVGSSGVSLITKD</sequence>
<dbReference type="RefSeq" id="XP_067179070.1">
    <property type="nucleotide sequence ID" value="XM_067322273.1"/>
</dbReference>
<dbReference type="EMBL" id="JAFEUZ010000021">
    <property type="protein sequence ID" value="KAG5479515.1"/>
    <property type="molecule type" value="Genomic_DNA"/>
</dbReference>
<organism evidence="1 2">
    <name type="scientific">Leishmania martiniquensis</name>
    <dbReference type="NCBI Taxonomy" id="1580590"/>
    <lineage>
        <taxon>Eukaryota</taxon>
        <taxon>Discoba</taxon>
        <taxon>Euglenozoa</taxon>
        <taxon>Kinetoplastea</taxon>
        <taxon>Metakinetoplastina</taxon>
        <taxon>Trypanosomatida</taxon>
        <taxon>Trypanosomatidae</taxon>
        <taxon>Leishmaniinae</taxon>
        <taxon>Leishmania</taxon>
    </lineage>
</organism>
<protein>
    <recommendedName>
        <fullName evidence="3">26S proteasome non-ATPase regulatory subunit 5</fullName>
    </recommendedName>
</protein>
<reference evidence="1 2" key="1">
    <citation type="submission" date="2021-03" db="EMBL/GenBank/DDBJ databases">
        <title>Leishmania (Mundinia) martiniquensis Genome sequencing and assembly.</title>
        <authorList>
            <person name="Almutairi H."/>
            <person name="Gatherer D."/>
        </authorList>
    </citation>
    <scope>NUCLEOTIDE SEQUENCE [LARGE SCALE GENOMIC DNA]</scope>
    <source>
        <strain evidence="1">LSCM1</strain>
    </source>
</reference>
<dbReference type="KEGG" id="lmat:92514785"/>
<name>A0A836HMI5_9TRYP</name>
<dbReference type="Proteomes" id="UP000673552">
    <property type="component" value="Chromosome 21"/>
</dbReference>
<evidence type="ECO:0008006" key="3">
    <source>
        <dbReference type="Google" id="ProtNLM"/>
    </source>
</evidence>
<evidence type="ECO:0000313" key="1">
    <source>
        <dbReference type="EMBL" id="KAG5479515.1"/>
    </source>
</evidence>
<dbReference type="GeneID" id="92514785"/>
<gene>
    <name evidence="1" type="ORF">LSCM1_04781</name>
</gene>
<accession>A0A836HMI5</accession>
<dbReference type="OrthoDB" id="271435at2759"/>
<comment type="caution">
    <text evidence="1">The sequence shown here is derived from an EMBL/GenBank/DDBJ whole genome shotgun (WGS) entry which is preliminary data.</text>
</comment>
<dbReference type="AlphaFoldDB" id="A0A836HMI5"/>
<proteinExistence type="predicted"/>